<reference evidence="2" key="1">
    <citation type="submission" date="2022-08" db="EMBL/GenBank/DDBJ databases">
        <authorList>
            <person name="Vandamme P."/>
            <person name="Hettiarachchi A."/>
            <person name="Peeters C."/>
            <person name="Cnockaert M."/>
            <person name="Carlier A."/>
        </authorList>
    </citation>
    <scope>NUCLEOTIDE SEQUENCE</scope>
    <source>
        <strain evidence="2">LMG 31809</strain>
    </source>
</reference>
<protein>
    <submittedName>
        <fullName evidence="2">AraC family ligand binding domain-containing protein</fullName>
    </submittedName>
</protein>
<dbReference type="InterPro" id="IPR013096">
    <property type="entry name" value="Cupin_2"/>
</dbReference>
<dbReference type="Gene3D" id="2.60.120.10">
    <property type="entry name" value="Jelly Rolls"/>
    <property type="match status" value="1"/>
</dbReference>
<evidence type="ECO:0000313" key="3">
    <source>
        <dbReference type="Proteomes" id="UP001141619"/>
    </source>
</evidence>
<feature type="domain" description="Cupin type-2" evidence="1">
    <location>
        <begin position="47"/>
        <end position="96"/>
    </location>
</feature>
<dbReference type="Proteomes" id="UP001141619">
    <property type="component" value="Unassembled WGS sequence"/>
</dbReference>
<dbReference type="InterPro" id="IPR014710">
    <property type="entry name" value="RmlC-like_jellyroll"/>
</dbReference>
<dbReference type="InterPro" id="IPR011051">
    <property type="entry name" value="RmlC_Cupin_sf"/>
</dbReference>
<proteinExistence type="predicted"/>
<evidence type="ECO:0000259" key="1">
    <source>
        <dbReference type="Pfam" id="PF07883"/>
    </source>
</evidence>
<reference evidence="2" key="2">
    <citation type="journal article" date="2023" name="Syst. Appl. Microbiol.">
        <title>Govania unica gen. nov., sp. nov., a rare biosphere bacterium that represents a novel family in the class Alphaproteobacteria.</title>
        <authorList>
            <person name="Vandamme P."/>
            <person name="Peeters C."/>
            <person name="Hettiarachchi A."/>
            <person name="Cnockaert M."/>
            <person name="Carlier A."/>
        </authorList>
    </citation>
    <scope>NUCLEOTIDE SEQUENCE</scope>
    <source>
        <strain evidence="2">LMG 31809</strain>
    </source>
</reference>
<organism evidence="2 3">
    <name type="scientific">Govanella unica</name>
    <dbReference type="NCBI Taxonomy" id="2975056"/>
    <lineage>
        <taxon>Bacteria</taxon>
        <taxon>Pseudomonadati</taxon>
        <taxon>Pseudomonadota</taxon>
        <taxon>Alphaproteobacteria</taxon>
        <taxon>Emcibacterales</taxon>
        <taxon>Govanellaceae</taxon>
        <taxon>Govanella</taxon>
    </lineage>
</organism>
<accession>A0A9X3TYP3</accession>
<gene>
    <name evidence="2" type="ORF">NYP16_09355</name>
</gene>
<dbReference type="EMBL" id="JANWOI010000003">
    <property type="protein sequence ID" value="MDA5194155.1"/>
    <property type="molecule type" value="Genomic_DNA"/>
</dbReference>
<name>A0A9X3TYP3_9PROT</name>
<dbReference type="SUPFAM" id="SSF51182">
    <property type="entry name" value="RmlC-like cupins"/>
    <property type="match status" value="1"/>
</dbReference>
<dbReference type="AlphaFoldDB" id="A0A9X3TYP3"/>
<dbReference type="Pfam" id="PF07883">
    <property type="entry name" value="Cupin_2"/>
    <property type="match status" value="1"/>
</dbReference>
<keyword evidence="3" id="KW-1185">Reference proteome</keyword>
<comment type="caution">
    <text evidence="2">The sequence shown here is derived from an EMBL/GenBank/DDBJ whole genome shotgun (WGS) entry which is preliminary data.</text>
</comment>
<evidence type="ECO:0000313" key="2">
    <source>
        <dbReference type="EMBL" id="MDA5194155.1"/>
    </source>
</evidence>
<sequence>MQIKKLDLGTDEFSVTTLTELLPEGKGRLKIGTATFPKGKRYPETGLAPHAEREFSLVLEGALDIETADGIRRAAAGEVIIMNPGEPHASLALEDSKVFYVLFG</sequence>
<dbReference type="RefSeq" id="WP_274943859.1">
    <property type="nucleotide sequence ID" value="NZ_JANWOI010000003.1"/>
</dbReference>